<accession>Q6J1Q8</accession>
<name>Q6J1Q8_9CAUD</name>
<evidence type="ECO:0000313" key="1">
    <source>
        <dbReference type="EMBL" id="AAT38378.1"/>
    </source>
</evidence>
<dbReference type="Proteomes" id="UP000001297">
    <property type="component" value="Segment"/>
</dbReference>
<reference evidence="1 2" key="1">
    <citation type="submission" date="2004-04" db="EMBL/GenBank/DDBJ databases">
        <title>Complete genomic sequence of Burkholderia cepacia complex phage BcepC6B.</title>
        <authorList>
            <person name="Summer E.J."/>
            <person name="Christian B.N."/>
            <person name="Collins J."/>
            <person name="Morrison W."/>
            <person name="Patel P."/>
            <person name="Wells W."/>
            <person name="Mebane L."/>
            <person name="Gonzalez C.F."/>
            <person name="Young R.F."/>
        </authorList>
    </citation>
    <scope>NUCLEOTIDE SEQUENCE [LARGE SCALE GENOMIC DNA]</scope>
</reference>
<organism evidence="1 2">
    <name type="scientific">Burkholderia phage BcepC6B</name>
    <dbReference type="NCBI Taxonomy" id="2883949"/>
    <lineage>
        <taxon>Viruses</taxon>
        <taxon>Duplodnaviria</taxon>
        <taxon>Heunggongvirae</taxon>
        <taxon>Uroviricota</taxon>
        <taxon>Caudoviricetes</taxon>
        <taxon>Ryyoungvirus</taxon>
        <taxon>Ryyoungvirus bcepC6B</taxon>
    </lineage>
</organism>
<proteinExistence type="predicted"/>
<dbReference type="EMBL" id="AY605181">
    <property type="protein sequence ID" value="AAT38378.1"/>
    <property type="molecule type" value="Genomic_DNA"/>
</dbReference>
<sequence>MKKLIAILLAVPALALGATLAPIQLLNPAGSTSGQAIVSTGSSSAPVWGGVGLNGIGAVAANTVLANATNASANPTAFSMPSCSTSSSALNYTTGTGIGCNSSINASTLGGTAAAAYALLASPTFTGTPTAPTASAGTNTTQLATTAFTNAIFAAPPAFGNTTPAAVSATTLSASSTVSGSGFSTYLASPPAIGATTPAAGKFTTLQATGAITPSSTAGIVGTTTNDNASAGSVGEYPTPTNLTGVSLTSGAAANGASVSLTAGDWEVSGMCQFIPAGTTTISSIIAGINTTSAALPGAPNETAIQGTLTTGAQQLISTWPARISLAATTTVYTVCQAGFGTSTMTVNGYIRARRVR</sequence>
<protein>
    <submittedName>
        <fullName evidence="1">Gp19</fullName>
    </submittedName>
</protein>
<dbReference type="RefSeq" id="YP_024939.1">
    <property type="nucleotide sequence ID" value="NC_005887.1"/>
</dbReference>
<keyword evidence="2" id="KW-1185">Reference proteome</keyword>
<dbReference type="KEGG" id="vg:2846124"/>
<evidence type="ECO:0000313" key="2">
    <source>
        <dbReference type="Proteomes" id="UP000001297"/>
    </source>
</evidence>
<gene>
    <name evidence="1" type="primary">g19</name>
</gene>